<organism evidence="3 4">
    <name type="scientific">Vreelandella subterranea</name>
    <dbReference type="NCBI Taxonomy" id="416874"/>
    <lineage>
        <taxon>Bacteria</taxon>
        <taxon>Pseudomonadati</taxon>
        <taxon>Pseudomonadota</taxon>
        <taxon>Gammaproteobacteria</taxon>
        <taxon>Oceanospirillales</taxon>
        <taxon>Halomonadaceae</taxon>
        <taxon>Vreelandella</taxon>
    </lineage>
</organism>
<dbReference type="RefSeq" id="WP_092825609.1">
    <property type="nucleotide sequence ID" value="NZ_FOGS01000002.1"/>
</dbReference>
<feature type="region of interest" description="Disordered" evidence="2">
    <location>
        <begin position="254"/>
        <end position="276"/>
    </location>
</feature>
<dbReference type="AlphaFoldDB" id="A0A1H9RAU4"/>
<feature type="coiled-coil region" evidence="1">
    <location>
        <begin position="157"/>
        <end position="192"/>
    </location>
</feature>
<reference evidence="4" key="1">
    <citation type="submission" date="2016-10" db="EMBL/GenBank/DDBJ databases">
        <authorList>
            <person name="Varghese N."/>
            <person name="Submissions S."/>
        </authorList>
    </citation>
    <scope>NUCLEOTIDE SEQUENCE [LARGE SCALE GENOMIC DNA]</scope>
    <source>
        <strain evidence="4">CGMCC 1.6495</strain>
    </source>
</reference>
<proteinExistence type="predicted"/>
<sequence length="276" mass="32164">MKQDESLAQELHDAKEDAQYLEDLLSIIDVNATDLANQALHEQPKAEKDAIDHDKQWHQAIVQAAENDPDFSKDWEIPISLVQHRDKAKLQKQINVHLEVALRQIALVSFTRKERIPKIRLYFEEVNRRKAMLRREQETITKALTCAHQHVTAWRMLKDLRDNSPEARQEKAKQAKQELKDEKEVMLRALIRGALSKHRPSGGWERYELAAPVIAKIIHPVIEEYSLPLTNNIDLLSESIQKLIFTEPRLRKTFNENGKQPVPEPHKSRNMTINFY</sequence>
<dbReference type="EMBL" id="FOGS01000002">
    <property type="protein sequence ID" value="SER69842.1"/>
    <property type="molecule type" value="Genomic_DNA"/>
</dbReference>
<keyword evidence="1" id="KW-0175">Coiled coil</keyword>
<keyword evidence="4" id="KW-1185">Reference proteome</keyword>
<protein>
    <submittedName>
        <fullName evidence="3">Uncharacterized protein</fullName>
    </submittedName>
</protein>
<name>A0A1H9RAU4_9GAMM</name>
<evidence type="ECO:0000256" key="2">
    <source>
        <dbReference type="SAM" id="MobiDB-lite"/>
    </source>
</evidence>
<evidence type="ECO:0000313" key="4">
    <source>
        <dbReference type="Proteomes" id="UP000198505"/>
    </source>
</evidence>
<evidence type="ECO:0000256" key="1">
    <source>
        <dbReference type="SAM" id="Coils"/>
    </source>
</evidence>
<evidence type="ECO:0000313" key="3">
    <source>
        <dbReference type="EMBL" id="SER69842.1"/>
    </source>
</evidence>
<accession>A0A1H9RAU4</accession>
<gene>
    <name evidence="3" type="ORF">SAMN04487958_102307</name>
</gene>
<dbReference type="Proteomes" id="UP000198505">
    <property type="component" value="Unassembled WGS sequence"/>
</dbReference>